<dbReference type="InterPro" id="IPR026893">
    <property type="entry name" value="Tyr/Ser_Pase_IphP-type"/>
</dbReference>
<dbReference type="InterPro" id="IPR029021">
    <property type="entry name" value="Prot-tyrosine_phosphatase-like"/>
</dbReference>
<dbReference type="Gene3D" id="3.90.190.10">
    <property type="entry name" value="Protein tyrosine phosphatase superfamily"/>
    <property type="match status" value="1"/>
</dbReference>
<proteinExistence type="predicted"/>
<dbReference type="Pfam" id="PF13350">
    <property type="entry name" value="Y_phosphatase3"/>
    <property type="match status" value="1"/>
</dbReference>
<dbReference type="KEGG" id="xap:XA3_14630"/>
<dbReference type="InterPro" id="IPR016130">
    <property type="entry name" value="Tyr_Pase_AS"/>
</dbReference>
<dbReference type="PROSITE" id="PS00383">
    <property type="entry name" value="TYR_PHOSPHATASE_1"/>
    <property type="match status" value="1"/>
</dbReference>
<protein>
    <submittedName>
        <fullName evidence="1">Protein-tyrosine-phosphatase</fullName>
    </submittedName>
</protein>
<dbReference type="GO" id="GO:0004721">
    <property type="term" value="F:phosphoprotein phosphatase activity"/>
    <property type="evidence" value="ECO:0007669"/>
    <property type="project" value="InterPro"/>
</dbReference>
<dbReference type="EMBL" id="AP026802">
    <property type="protein sequence ID" value="BDR59022.1"/>
    <property type="molecule type" value="Genomic_DNA"/>
</dbReference>
<keyword evidence="2" id="KW-1185">Reference proteome</keyword>
<reference evidence="1 2" key="1">
    <citation type="journal article" date="2023" name="Microbiol. Spectr.">
        <title>Symbiosis of Carpenter Bees with Uncharacterized Lactic Acid Bacteria Showing NAD Auxotrophy.</title>
        <authorList>
            <person name="Kawasaki S."/>
            <person name="Ozawa K."/>
            <person name="Mori T."/>
            <person name="Yamamoto A."/>
            <person name="Ito M."/>
            <person name="Ohkuma M."/>
            <person name="Sakamoto M."/>
            <person name="Matsutani M."/>
        </authorList>
    </citation>
    <scope>NUCLEOTIDE SEQUENCE [LARGE SCALE GENOMIC DNA]</scope>
    <source>
        <strain evidence="1 2">XA3</strain>
    </source>
</reference>
<organism evidence="1 2">
    <name type="scientific">Xylocopilactobacillus apicola</name>
    <dbReference type="NCBI Taxonomy" id="2932184"/>
    <lineage>
        <taxon>Bacteria</taxon>
        <taxon>Bacillati</taxon>
        <taxon>Bacillota</taxon>
        <taxon>Bacilli</taxon>
        <taxon>Lactobacillales</taxon>
        <taxon>Lactobacillaceae</taxon>
        <taxon>Xylocopilactobacillus</taxon>
    </lineage>
</organism>
<dbReference type="SUPFAM" id="SSF52799">
    <property type="entry name" value="(Phosphotyrosine protein) phosphatases II"/>
    <property type="match status" value="1"/>
</dbReference>
<name>A0AAU9DPE7_9LACO</name>
<evidence type="ECO:0000313" key="1">
    <source>
        <dbReference type="EMBL" id="BDR59022.1"/>
    </source>
</evidence>
<dbReference type="Proteomes" id="UP001321861">
    <property type="component" value="Chromosome"/>
</dbReference>
<evidence type="ECO:0000313" key="2">
    <source>
        <dbReference type="Proteomes" id="UP001321861"/>
    </source>
</evidence>
<accession>A0AAU9DPE7</accession>
<sequence length="236" mass="26700">MRELGDYHTVDGFKIRSHKILRSGDLSGLTSKGQRDLLDYGLKYDVDFRSDSEILHFADPKMPGVIYEHVPVYGSEDYSLETNQKFEPDSGIGGIYQNVVLSRFSQASYRRMFELMLENSEPDRSLLFHCSAGQDRTGIGAALIEKLLGLSDQTITEDYLLSNIVYSDRSNQVITDADVADYINQMNSSNVYANSITAIFKAIDHFYGNFANYLNEALNLSEENILKLKKIYLTSL</sequence>
<dbReference type="AlphaFoldDB" id="A0AAU9DPE7"/>
<gene>
    <name evidence="1" type="ORF">XA3_14630</name>
</gene>